<keyword evidence="2" id="KW-1185">Reference proteome</keyword>
<proteinExistence type="predicted"/>
<gene>
    <name evidence="1" type="ORF">DPM19_34070</name>
</gene>
<comment type="caution">
    <text evidence="1">The sequence shown here is derived from an EMBL/GenBank/DDBJ whole genome shotgun (WGS) entry which is preliminary data.</text>
</comment>
<dbReference type="OrthoDB" id="3541109at2"/>
<dbReference type="RefSeq" id="WP_111872242.1">
    <property type="nucleotide sequence ID" value="NZ_QLYX01000026.1"/>
</dbReference>
<dbReference type="Proteomes" id="UP000251891">
    <property type="component" value="Unassembled WGS sequence"/>
</dbReference>
<reference evidence="1 2" key="1">
    <citation type="submission" date="2018-06" db="EMBL/GenBank/DDBJ databases">
        <title>Actinomadura craniellae sp. nov. isolated from marine sponge Craniella sp.</title>
        <authorList>
            <person name="Li L."/>
            <person name="Xu Q.H."/>
            <person name="Lin H.W."/>
            <person name="Lu Y.H."/>
        </authorList>
    </citation>
    <scope>NUCLEOTIDE SEQUENCE [LARGE SCALE GENOMIC DNA]</scope>
    <source>
        <strain evidence="1 2">LHW63021</strain>
    </source>
</reference>
<name>A0A365GV67_9ACTN</name>
<evidence type="ECO:0000313" key="1">
    <source>
        <dbReference type="EMBL" id="RAY10685.1"/>
    </source>
</evidence>
<sequence>MRRRLSRHPVQVRFHDDRPVTFHHGEREYEVVALLKMLACVRPLDDVDLWLWQVRAQPGDGPESTYELECDHGEWHLTATWEHAFH</sequence>
<dbReference type="AlphaFoldDB" id="A0A365GV67"/>
<evidence type="ECO:0000313" key="2">
    <source>
        <dbReference type="Proteomes" id="UP000251891"/>
    </source>
</evidence>
<protein>
    <submittedName>
        <fullName evidence="1">Uncharacterized protein</fullName>
    </submittedName>
</protein>
<dbReference type="EMBL" id="QLYX01000026">
    <property type="protein sequence ID" value="RAY10685.1"/>
    <property type="molecule type" value="Genomic_DNA"/>
</dbReference>
<organism evidence="1 2">
    <name type="scientific">Actinomadura craniellae</name>
    <dbReference type="NCBI Taxonomy" id="2231787"/>
    <lineage>
        <taxon>Bacteria</taxon>
        <taxon>Bacillati</taxon>
        <taxon>Actinomycetota</taxon>
        <taxon>Actinomycetes</taxon>
        <taxon>Streptosporangiales</taxon>
        <taxon>Thermomonosporaceae</taxon>
        <taxon>Actinomadura</taxon>
    </lineage>
</organism>
<accession>A0A365GV67</accession>